<name>A0ABU2MRJ5_9ACTN</name>
<feature type="compositionally biased region" description="Low complexity" evidence="1">
    <location>
        <begin position="145"/>
        <end position="171"/>
    </location>
</feature>
<evidence type="ECO:0000256" key="1">
    <source>
        <dbReference type="SAM" id="MobiDB-lite"/>
    </source>
</evidence>
<proteinExistence type="predicted"/>
<comment type="caution">
    <text evidence="2">The sequence shown here is derived from an EMBL/GenBank/DDBJ whole genome shotgun (WGS) entry which is preliminary data.</text>
</comment>
<dbReference type="Proteomes" id="UP001183246">
    <property type="component" value="Unassembled WGS sequence"/>
</dbReference>
<protein>
    <submittedName>
        <fullName evidence="2">Uncharacterized protein</fullName>
    </submittedName>
</protein>
<evidence type="ECO:0000313" key="3">
    <source>
        <dbReference type="Proteomes" id="UP001183246"/>
    </source>
</evidence>
<gene>
    <name evidence="2" type="ORF">RM590_15630</name>
</gene>
<reference evidence="3" key="1">
    <citation type="submission" date="2023-07" db="EMBL/GenBank/DDBJ databases">
        <title>30 novel species of actinomycetes from the DSMZ collection.</title>
        <authorList>
            <person name="Nouioui I."/>
        </authorList>
    </citation>
    <scope>NUCLEOTIDE SEQUENCE [LARGE SCALE GENOMIC DNA]</scope>
    <source>
        <strain evidence="3">DSM 44938</strain>
    </source>
</reference>
<organism evidence="2 3">
    <name type="scientific">Streptomyces litchfieldiae</name>
    <dbReference type="NCBI Taxonomy" id="3075543"/>
    <lineage>
        <taxon>Bacteria</taxon>
        <taxon>Bacillati</taxon>
        <taxon>Actinomycetota</taxon>
        <taxon>Actinomycetes</taxon>
        <taxon>Kitasatosporales</taxon>
        <taxon>Streptomycetaceae</taxon>
        <taxon>Streptomyces</taxon>
    </lineage>
</organism>
<accession>A0ABU2MRJ5</accession>
<keyword evidence="3" id="KW-1185">Reference proteome</keyword>
<sequence>MTRSPNEALATLITASGASHKAMAHRVNQLAAAAGRTTAYTHTSVANWLDGMIPRQPVPALLAQALGERLGRAVDVAEIGMATSSPDDAGGLEFPRDPADAAQRAADFWRDMHRRSLVGRAFVISAYTLPLTRWLIQPAVAAPPTAAAGASDNRTSPSSGSTRSRPGSGTPATAERTGAPARSWTV</sequence>
<feature type="region of interest" description="Disordered" evidence="1">
    <location>
        <begin position="145"/>
        <end position="186"/>
    </location>
</feature>
<evidence type="ECO:0000313" key="2">
    <source>
        <dbReference type="EMBL" id="MDT0344037.1"/>
    </source>
</evidence>
<dbReference type="EMBL" id="JAVREL010000008">
    <property type="protein sequence ID" value="MDT0344037.1"/>
    <property type="molecule type" value="Genomic_DNA"/>
</dbReference>
<dbReference type="RefSeq" id="WP_311705171.1">
    <property type="nucleotide sequence ID" value="NZ_JAVREL010000008.1"/>
</dbReference>